<sequence>MTSTGKDGGGAQHAQYVGPYRLEKTLGKGQTGLVKLGIHCVTCQKVAIKIVNREKLSESVLMKVEREIAILKLIEHPHVLKLHDVYENKKYLYLVLEHVSGGELFDYLVKKGRLTPKEARKFFRQIISALDFCHSHSICHRDLKPENLLLDEKNNIRIADFGMASLQVGDSLLETSCGSPHYACPEVIRGEKYDGRKADVWSCGVILFALLVGALPFDDDNLRQLLEKVKRGVFHMPHFIPPDCQSLLRGMIEVDAARRLTLEHIQKHIWYIGGKNEPEPEQPIPRKVQIRSLPSLEDIDPDVLDSMHSLGCFRDRNKLLQDLLSEEENQEKMIYFLLLDRKERYPSHEDEDLPPRNEIDPPRKRVDSPMLNRHGKRRPERKSMEVLSVTDGGSPVPARRAIEMAQHGQSKAMFSKSLDIAEAHPQFSKEDRSRSISGASSGLSTSPLSSPRVTPHPSPRGSPLPTPKGTPVHTPKESPAGTPNPTPPSSPSVGGVPWRTRLNSIKNSFLGSPRFHRRKLQVPTPEEMSNLTPESSPECPLHLLLPLGHLLSGTHSSVSCAVNARSGNWVWGREPGWRPGRARPCLGDGLPHTSLKARAPHWGKRVDPEPERWWPGVLTTLWAQAQPWTRWAQGACEGPACGACGRQPPGRGALGRADTGFPRAEWSPGCVQEFGGSSGWRVSRRKHGAGRGGGGGSGLRRVALREGARGRPSPRLSIAIKEEQVPWEAMGERSHSHPAAGLNCGRDPGEAPPPPSWPSWWPWPAALAAWHKQEARRGCGTGPARGAGSRHGLTRAAYSKATVLLTEQKVPPWGRLHAGPGDAVPAGRADTRAAAGAAGGPHVLG</sequence>
<dbReference type="InterPro" id="IPR017441">
    <property type="entry name" value="Protein_kinase_ATP_BS"/>
</dbReference>
<dbReference type="InterPro" id="IPR048622">
    <property type="entry name" value="BRSK1_2-like_UBA"/>
</dbReference>
<dbReference type="SUPFAM" id="SSF56112">
    <property type="entry name" value="Protein kinase-like (PK-like)"/>
    <property type="match status" value="1"/>
</dbReference>
<evidence type="ECO:0000256" key="6">
    <source>
        <dbReference type="ARBA" id="ARBA00022741"/>
    </source>
</evidence>
<feature type="region of interest" description="Disordered" evidence="16">
    <location>
        <begin position="728"/>
        <end position="757"/>
    </location>
</feature>
<evidence type="ECO:0000256" key="3">
    <source>
        <dbReference type="ARBA" id="ARBA00022527"/>
    </source>
</evidence>
<dbReference type="GeneTree" id="ENSGT00940000157462"/>
<dbReference type="PROSITE" id="PS50011">
    <property type="entry name" value="PROTEIN_KINASE_DOM"/>
    <property type="match status" value="1"/>
</dbReference>
<keyword evidence="7" id="KW-0418">Kinase</keyword>
<dbReference type="PROSITE" id="PS00107">
    <property type="entry name" value="PROTEIN_KINASE_ATP"/>
    <property type="match status" value="1"/>
</dbReference>
<comment type="catalytic activity">
    <reaction evidence="11">
        <text>L-threonyl-[protein] + ATP = O-phospho-L-threonyl-[protein] + ADP + H(+)</text>
        <dbReference type="Rhea" id="RHEA:46608"/>
        <dbReference type="Rhea" id="RHEA-COMP:11060"/>
        <dbReference type="Rhea" id="RHEA-COMP:11605"/>
        <dbReference type="ChEBI" id="CHEBI:15378"/>
        <dbReference type="ChEBI" id="CHEBI:30013"/>
        <dbReference type="ChEBI" id="CHEBI:30616"/>
        <dbReference type="ChEBI" id="CHEBI:61977"/>
        <dbReference type="ChEBI" id="CHEBI:456216"/>
        <dbReference type="EC" id="2.7.11.1"/>
    </reaction>
</comment>
<dbReference type="InterPro" id="IPR000719">
    <property type="entry name" value="Prot_kinase_dom"/>
</dbReference>
<keyword evidence="9" id="KW-0460">Magnesium</keyword>
<feature type="domain" description="Protein kinase" evidence="17">
    <location>
        <begin position="20"/>
        <end position="271"/>
    </location>
</feature>
<feature type="region of interest" description="Disordered" evidence="16">
    <location>
        <begin position="812"/>
        <end position="845"/>
    </location>
</feature>
<evidence type="ECO:0000313" key="19">
    <source>
        <dbReference type="Proteomes" id="UP000823872"/>
    </source>
</evidence>
<evidence type="ECO:0000313" key="18">
    <source>
        <dbReference type="Ensembl" id="ENSFCTP00005006112.1"/>
    </source>
</evidence>
<accession>A0ABI7W6Z2</accession>
<evidence type="ECO:0000256" key="13">
    <source>
        <dbReference type="ARBA" id="ARBA00048679"/>
    </source>
</evidence>
<feature type="binding site" evidence="15">
    <location>
        <position position="49"/>
    </location>
    <ligand>
        <name>ATP</name>
        <dbReference type="ChEBI" id="CHEBI:30616"/>
    </ligand>
</feature>
<evidence type="ECO:0000259" key="17">
    <source>
        <dbReference type="PROSITE" id="PS50011"/>
    </source>
</evidence>
<feature type="region of interest" description="Disordered" evidence="16">
    <location>
        <begin position="677"/>
        <end position="700"/>
    </location>
</feature>
<evidence type="ECO:0000256" key="11">
    <source>
        <dbReference type="ARBA" id="ARBA00047899"/>
    </source>
</evidence>
<name>A0ABI7W6Z2_FELCA</name>
<evidence type="ECO:0000256" key="9">
    <source>
        <dbReference type="ARBA" id="ARBA00022842"/>
    </source>
</evidence>
<dbReference type="PROSITE" id="PS00108">
    <property type="entry name" value="PROTEIN_KINASE_ST"/>
    <property type="match status" value="1"/>
</dbReference>
<evidence type="ECO:0000256" key="12">
    <source>
        <dbReference type="ARBA" id="ARBA00048291"/>
    </source>
</evidence>
<keyword evidence="6 15" id="KW-0547">Nucleotide-binding</keyword>
<feature type="compositionally biased region" description="Low complexity" evidence="16">
    <location>
        <begin position="826"/>
        <end position="836"/>
    </location>
</feature>
<dbReference type="PANTHER" id="PTHR24346">
    <property type="entry name" value="MAP/MICROTUBULE AFFINITY-REGULATING KINASE"/>
    <property type="match status" value="1"/>
</dbReference>
<evidence type="ECO:0000256" key="10">
    <source>
        <dbReference type="ARBA" id="ARBA00022902"/>
    </source>
</evidence>
<comment type="cofactor">
    <cofactor evidence="1">
        <name>Mg(2+)</name>
        <dbReference type="ChEBI" id="CHEBI:18420"/>
    </cofactor>
</comment>
<protein>
    <recommendedName>
        <fullName evidence="17">Protein kinase domain-containing protein</fullName>
    </recommendedName>
</protein>
<evidence type="ECO:0000256" key="16">
    <source>
        <dbReference type="SAM" id="MobiDB-lite"/>
    </source>
</evidence>
<comment type="catalytic activity">
    <reaction evidence="14">
        <text>L-threonyl-[tau protein] + ATP = O-phospho-L-threonyl-[tau protein] + ADP + H(+)</text>
        <dbReference type="Rhea" id="RHEA:53904"/>
        <dbReference type="Rhea" id="RHEA-COMP:13703"/>
        <dbReference type="Rhea" id="RHEA-COMP:13704"/>
        <dbReference type="ChEBI" id="CHEBI:15378"/>
        <dbReference type="ChEBI" id="CHEBI:30013"/>
        <dbReference type="ChEBI" id="CHEBI:30616"/>
        <dbReference type="ChEBI" id="CHEBI:61977"/>
        <dbReference type="ChEBI" id="CHEBI:456216"/>
        <dbReference type="EC" id="2.7.11.26"/>
    </reaction>
</comment>
<feature type="compositionally biased region" description="Basic and acidic residues" evidence="16">
    <location>
        <begin position="346"/>
        <end position="367"/>
    </location>
</feature>
<dbReference type="InterPro" id="IPR008271">
    <property type="entry name" value="Ser/Thr_kinase_AS"/>
</dbReference>
<reference evidence="18" key="3">
    <citation type="submission" date="2025-09" db="UniProtKB">
        <authorList>
            <consortium name="Ensembl"/>
        </authorList>
    </citation>
    <scope>IDENTIFICATION</scope>
    <source>
        <strain evidence="18">breed Abyssinian</strain>
    </source>
</reference>
<dbReference type="InterPro" id="IPR011009">
    <property type="entry name" value="Kinase-like_dom_sf"/>
</dbReference>
<keyword evidence="19" id="KW-1185">Reference proteome</keyword>
<dbReference type="CDD" id="cd14081">
    <property type="entry name" value="STKc_BRSK1_2"/>
    <property type="match status" value="1"/>
</dbReference>
<comment type="similarity">
    <text evidence="2">Belongs to the protein kinase superfamily. CAMK Ser/Thr protein kinase family. SNF1 subfamily.</text>
</comment>
<dbReference type="CDD" id="cd14340">
    <property type="entry name" value="UBA_BRSK"/>
    <property type="match status" value="1"/>
</dbReference>
<comment type="catalytic activity">
    <reaction evidence="13">
        <text>L-seryl-[protein] + ATP = O-phospho-L-seryl-[protein] + ADP + H(+)</text>
        <dbReference type="Rhea" id="RHEA:17989"/>
        <dbReference type="Rhea" id="RHEA-COMP:9863"/>
        <dbReference type="Rhea" id="RHEA-COMP:11604"/>
        <dbReference type="ChEBI" id="CHEBI:15378"/>
        <dbReference type="ChEBI" id="CHEBI:29999"/>
        <dbReference type="ChEBI" id="CHEBI:30616"/>
        <dbReference type="ChEBI" id="CHEBI:83421"/>
        <dbReference type="ChEBI" id="CHEBI:456216"/>
        <dbReference type="EC" id="2.7.11.1"/>
    </reaction>
</comment>
<dbReference type="PANTHER" id="PTHR24346:SF108">
    <property type="entry name" value="BR SERINE_THREONINE KINASE 1"/>
    <property type="match status" value="1"/>
</dbReference>
<dbReference type="Gene3D" id="1.10.510.10">
    <property type="entry name" value="Transferase(Phosphotransferase) domain 1"/>
    <property type="match status" value="1"/>
</dbReference>
<feature type="compositionally biased region" description="Basic and acidic residues" evidence="16">
    <location>
        <begin position="425"/>
        <end position="434"/>
    </location>
</feature>
<comment type="catalytic activity">
    <reaction evidence="12">
        <text>L-seryl-[tau protein] + ATP = O-phospho-L-seryl-[tau protein] + ADP + H(+)</text>
        <dbReference type="Rhea" id="RHEA:12801"/>
        <dbReference type="Rhea" id="RHEA-COMP:13701"/>
        <dbReference type="Rhea" id="RHEA-COMP:13702"/>
        <dbReference type="ChEBI" id="CHEBI:15378"/>
        <dbReference type="ChEBI" id="CHEBI:29999"/>
        <dbReference type="ChEBI" id="CHEBI:30616"/>
        <dbReference type="ChEBI" id="CHEBI:83421"/>
        <dbReference type="ChEBI" id="CHEBI:456216"/>
        <dbReference type="EC" id="2.7.11.26"/>
    </reaction>
</comment>
<evidence type="ECO:0000256" key="4">
    <source>
        <dbReference type="ARBA" id="ARBA00022679"/>
    </source>
</evidence>
<reference evidence="18 19" key="1">
    <citation type="submission" date="2021-02" db="EMBL/GenBank/DDBJ databases">
        <title>Safari Cat Assemblies.</title>
        <authorList>
            <person name="Bredemeyer K.R."/>
            <person name="Murphy W.J."/>
        </authorList>
    </citation>
    <scope>NUCLEOTIDE SEQUENCE [LARGE SCALE GENOMIC DNA]</scope>
</reference>
<dbReference type="Pfam" id="PF00069">
    <property type="entry name" value="Pkinase"/>
    <property type="match status" value="1"/>
</dbReference>
<evidence type="ECO:0000256" key="7">
    <source>
        <dbReference type="ARBA" id="ARBA00022777"/>
    </source>
</evidence>
<evidence type="ECO:0000256" key="14">
    <source>
        <dbReference type="ARBA" id="ARBA00048878"/>
    </source>
</evidence>
<evidence type="ECO:0000256" key="5">
    <source>
        <dbReference type="ARBA" id="ARBA00022723"/>
    </source>
</evidence>
<evidence type="ECO:0000256" key="15">
    <source>
        <dbReference type="PROSITE-ProRule" id="PRU10141"/>
    </source>
</evidence>
<dbReference type="SMART" id="SM00220">
    <property type="entry name" value="S_TKc"/>
    <property type="match status" value="1"/>
</dbReference>
<feature type="compositionally biased region" description="Pro residues" evidence="16">
    <location>
        <begin position="454"/>
        <end position="468"/>
    </location>
</feature>
<organism evidence="18 19">
    <name type="scientific">Felis catus</name>
    <name type="common">Cat</name>
    <name type="synonym">Felis silvestris catus</name>
    <dbReference type="NCBI Taxonomy" id="9685"/>
    <lineage>
        <taxon>Eukaryota</taxon>
        <taxon>Metazoa</taxon>
        <taxon>Chordata</taxon>
        <taxon>Craniata</taxon>
        <taxon>Vertebrata</taxon>
        <taxon>Euteleostomi</taxon>
        <taxon>Mammalia</taxon>
        <taxon>Eutheria</taxon>
        <taxon>Laurasiatheria</taxon>
        <taxon>Carnivora</taxon>
        <taxon>Feliformia</taxon>
        <taxon>Felidae</taxon>
        <taxon>Felinae</taxon>
        <taxon>Felis</taxon>
    </lineage>
</organism>
<dbReference type="Proteomes" id="UP000823872">
    <property type="component" value="Chromosome D1"/>
</dbReference>
<evidence type="ECO:0000256" key="1">
    <source>
        <dbReference type="ARBA" id="ARBA00001946"/>
    </source>
</evidence>
<dbReference type="Pfam" id="PF21115">
    <property type="entry name" value="UBA_BRSK"/>
    <property type="match status" value="1"/>
</dbReference>
<feature type="region of interest" description="Disordered" evidence="16">
    <location>
        <begin position="346"/>
        <end position="396"/>
    </location>
</feature>
<feature type="compositionally biased region" description="Low complexity" evidence="16">
    <location>
        <begin position="435"/>
        <end position="451"/>
    </location>
</feature>
<dbReference type="Ensembl" id="ENSFCTT00005009880.1">
    <property type="protein sequence ID" value="ENSFCTP00005006112.1"/>
    <property type="gene ID" value="ENSFCTG00005003678.1"/>
</dbReference>
<feature type="region of interest" description="Disordered" evidence="16">
    <location>
        <begin position="425"/>
        <end position="499"/>
    </location>
</feature>
<proteinExistence type="inferred from homology"/>
<keyword evidence="4" id="KW-0808">Transferase</keyword>
<evidence type="ECO:0000256" key="2">
    <source>
        <dbReference type="ARBA" id="ARBA00006234"/>
    </source>
</evidence>
<keyword evidence="8 15" id="KW-0067">ATP-binding</keyword>
<keyword evidence="5" id="KW-0479">Metal-binding</keyword>
<feature type="region of interest" description="Disordered" evidence="16">
    <location>
        <begin position="516"/>
        <end position="535"/>
    </location>
</feature>
<keyword evidence="10" id="KW-0524">Neurogenesis</keyword>
<reference evidence="18" key="2">
    <citation type="submission" date="2025-08" db="UniProtKB">
        <authorList>
            <consortium name="Ensembl"/>
        </authorList>
    </citation>
    <scope>IDENTIFICATION</scope>
    <source>
        <strain evidence="18">breed Abyssinian</strain>
    </source>
</reference>
<keyword evidence="3" id="KW-0723">Serine/threonine-protein kinase</keyword>
<gene>
    <name evidence="18" type="primary">BRSK2</name>
</gene>
<evidence type="ECO:0000256" key="8">
    <source>
        <dbReference type="ARBA" id="ARBA00022840"/>
    </source>
</evidence>